<dbReference type="RefSeq" id="WP_128833310.1">
    <property type="nucleotide sequence ID" value="NZ_AP014612.1"/>
</dbReference>
<reference evidence="11 12" key="1">
    <citation type="journal article" date="2016" name="Microbiol. Immunol.">
        <title>Complete genome sequence of Streptococcus troglodytae TKU31 isolated from the oral cavity of a chimpanzee (Pan troglodytes).</title>
        <authorList>
            <person name="Okamoto M."/>
            <person name="Naito M."/>
            <person name="Miyanohara M."/>
            <person name="Imai S."/>
            <person name="Nomura Y."/>
            <person name="Saito W."/>
            <person name="Momoi Y."/>
            <person name="Takada K."/>
            <person name="Miyabe-Nishiwaki T."/>
            <person name="Tomonaga M."/>
            <person name="Hanada N."/>
        </authorList>
    </citation>
    <scope>NUCLEOTIDE SEQUENCE [LARGE SCALE GENOMIC DNA]</scope>
    <source>
        <strain evidence="12">TKU 31</strain>
    </source>
</reference>
<evidence type="ECO:0000256" key="2">
    <source>
        <dbReference type="ARBA" id="ARBA00022448"/>
    </source>
</evidence>
<dbReference type="SMART" id="SM00382">
    <property type="entry name" value="AAA"/>
    <property type="match status" value="1"/>
</dbReference>
<evidence type="ECO:0000256" key="1">
    <source>
        <dbReference type="ARBA" id="ARBA00004202"/>
    </source>
</evidence>
<evidence type="ECO:0000313" key="11">
    <source>
        <dbReference type="EMBL" id="BAQ24298.1"/>
    </source>
</evidence>
<accession>A0A1L7LJK2</accession>
<evidence type="ECO:0000256" key="5">
    <source>
        <dbReference type="ARBA" id="ARBA00022741"/>
    </source>
</evidence>
<dbReference type="InterPro" id="IPR051535">
    <property type="entry name" value="Siderophore_ABC-ATPase"/>
</dbReference>
<evidence type="ECO:0000256" key="6">
    <source>
        <dbReference type="ARBA" id="ARBA00022840"/>
    </source>
</evidence>
<dbReference type="PANTHER" id="PTHR42771">
    <property type="entry name" value="IRON(3+)-HYDROXAMATE IMPORT ATP-BINDING PROTEIN FHUC"/>
    <property type="match status" value="1"/>
</dbReference>
<evidence type="ECO:0000313" key="12">
    <source>
        <dbReference type="Proteomes" id="UP000217758"/>
    </source>
</evidence>
<dbReference type="InterPro" id="IPR027417">
    <property type="entry name" value="P-loop_NTPase"/>
</dbReference>
<dbReference type="FunFam" id="3.40.50.300:FF:000134">
    <property type="entry name" value="Iron-enterobactin ABC transporter ATP-binding protein"/>
    <property type="match status" value="1"/>
</dbReference>
<dbReference type="Proteomes" id="UP000217758">
    <property type="component" value="Chromosome"/>
</dbReference>
<dbReference type="PROSITE" id="PS50893">
    <property type="entry name" value="ABC_TRANSPORTER_2"/>
    <property type="match status" value="1"/>
</dbReference>
<name>A0A1L7LJK2_9STRE</name>
<dbReference type="GO" id="GO:0016887">
    <property type="term" value="F:ATP hydrolysis activity"/>
    <property type="evidence" value="ECO:0007669"/>
    <property type="project" value="InterPro"/>
</dbReference>
<evidence type="ECO:0000259" key="10">
    <source>
        <dbReference type="PROSITE" id="PS50893"/>
    </source>
</evidence>
<protein>
    <submittedName>
        <fullName evidence="11">Inorganic ion ABC transporter ATP-binding protein</fullName>
    </submittedName>
</protein>
<dbReference type="InterPro" id="IPR003439">
    <property type="entry name" value="ABC_transporter-like_ATP-bd"/>
</dbReference>
<evidence type="ECO:0000256" key="3">
    <source>
        <dbReference type="ARBA" id="ARBA00022475"/>
    </source>
</evidence>
<keyword evidence="9" id="KW-0472">Membrane</keyword>
<dbReference type="GO" id="GO:0005886">
    <property type="term" value="C:plasma membrane"/>
    <property type="evidence" value="ECO:0007669"/>
    <property type="project" value="UniProtKB-SubCell"/>
</dbReference>
<dbReference type="KEGG" id="strg:SRT_10370"/>
<proteinExistence type="predicted"/>
<keyword evidence="4" id="KW-0410">Iron transport</keyword>
<comment type="subcellular location">
    <subcellularLocation>
        <location evidence="1">Cell membrane</location>
        <topology evidence="1">Peripheral membrane protein</topology>
    </subcellularLocation>
</comment>
<dbReference type="PANTHER" id="PTHR42771:SF3">
    <property type="entry name" value="PETROBACTIN IMPORT ATP-BINDING PROTEIN YCLP"/>
    <property type="match status" value="1"/>
</dbReference>
<sequence>MISVKNIIKRYQQKPVLNDLTLDIEKGKITAVIGPNGSGKSTFLSVISRLIEQDSGQVLLEEKALKSFRNNDLAKRLAILRQTNYINLKITVAELVAFGRFPHHQGRLAQNDQDKITQALAYMELDGLKDRFLDELSGGQVQRAFIAMILAQDTDYILLDEPLNNLDMKHSVQIMQILRRLVKDFNKTIILVIHDINFASCYADNIVALKEGKIIADGNVDEVVKEEVLSKIYDMPIKIETYQGRKICNYFDPQEQTHCETAHKLLSK</sequence>
<keyword evidence="12" id="KW-1185">Reference proteome</keyword>
<keyword evidence="6 11" id="KW-0067">ATP-binding</keyword>
<keyword evidence="3" id="KW-1003">Cell membrane</keyword>
<dbReference type="Pfam" id="PF00005">
    <property type="entry name" value="ABC_tran"/>
    <property type="match status" value="1"/>
</dbReference>
<dbReference type="AlphaFoldDB" id="A0A1L7LJK2"/>
<dbReference type="EMBL" id="AP014612">
    <property type="protein sequence ID" value="BAQ24298.1"/>
    <property type="molecule type" value="Genomic_DNA"/>
</dbReference>
<feature type="domain" description="ABC transporter" evidence="10">
    <location>
        <begin position="2"/>
        <end position="236"/>
    </location>
</feature>
<dbReference type="Gene3D" id="3.40.50.300">
    <property type="entry name" value="P-loop containing nucleotide triphosphate hydrolases"/>
    <property type="match status" value="1"/>
</dbReference>
<keyword evidence="5" id="KW-0547">Nucleotide-binding</keyword>
<keyword evidence="7" id="KW-0408">Iron</keyword>
<organism evidence="11 12">
    <name type="scientific">Streptococcus troglodytae</name>
    <dbReference type="NCBI Taxonomy" id="1111760"/>
    <lineage>
        <taxon>Bacteria</taxon>
        <taxon>Bacillati</taxon>
        <taxon>Bacillota</taxon>
        <taxon>Bacilli</taxon>
        <taxon>Lactobacillales</taxon>
        <taxon>Streptococcaceae</taxon>
        <taxon>Streptococcus</taxon>
    </lineage>
</organism>
<gene>
    <name evidence="11" type="ORF">SRT_10370</name>
</gene>
<evidence type="ECO:0000256" key="9">
    <source>
        <dbReference type="ARBA" id="ARBA00023136"/>
    </source>
</evidence>
<evidence type="ECO:0000256" key="7">
    <source>
        <dbReference type="ARBA" id="ARBA00023004"/>
    </source>
</evidence>
<dbReference type="SUPFAM" id="SSF52540">
    <property type="entry name" value="P-loop containing nucleoside triphosphate hydrolases"/>
    <property type="match status" value="1"/>
</dbReference>
<evidence type="ECO:0000256" key="4">
    <source>
        <dbReference type="ARBA" id="ARBA00022496"/>
    </source>
</evidence>
<dbReference type="CDD" id="cd03214">
    <property type="entry name" value="ABC_Iron-Siderophores_B12_Hemin"/>
    <property type="match status" value="1"/>
</dbReference>
<dbReference type="GO" id="GO:0006826">
    <property type="term" value="P:iron ion transport"/>
    <property type="evidence" value="ECO:0007669"/>
    <property type="project" value="UniProtKB-KW"/>
</dbReference>
<keyword evidence="2" id="KW-0813">Transport</keyword>
<evidence type="ECO:0000256" key="8">
    <source>
        <dbReference type="ARBA" id="ARBA00023065"/>
    </source>
</evidence>
<keyword evidence="8" id="KW-0406">Ion transport</keyword>
<dbReference type="InterPro" id="IPR003593">
    <property type="entry name" value="AAA+_ATPase"/>
</dbReference>
<dbReference type="GO" id="GO:0005524">
    <property type="term" value="F:ATP binding"/>
    <property type="evidence" value="ECO:0007669"/>
    <property type="project" value="UniProtKB-KW"/>
</dbReference>